<dbReference type="InterPro" id="IPR043502">
    <property type="entry name" value="DNA/RNA_pol_sf"/>
</dbReference>
<protein>
    <recommendedName>
        <fullName evidence="2">Tf2-1-like SH3-like domain-containing protein</fullName>
    </recommendedName>
</protein>
<dbReference type="Gene3D" id="3.10.10.10">
    <property type="entry name" value="HIV Type 1 Reverse Transcriptase, subunit A, domain 1"/>
    <property type="match status" value="1"/>
</dbReference>
<proteinExistence type="predicted"/>
<evidence type="ECO:0000313" key="3">
    <source>
        <dbReference type="EMBL" id="TMX04583.1"/>
    </source>
</evidence>
<dbReference type="PANTHER" id="PTHR46148">
    <property type="entry name" value="CHROMO DOMAIN-CONTAINING PROTEIN"/>
    <property type="match status" value="1"/>
</dbReference>
<organism evidence="3">
    <name type="scientific">Solanum chilense</name>
    <name type="common">Tomato</name>
    <name type="synonym">Lycopersicon chilense</name>
    <dbReference type="NCBI Taxonomy" id="4083"/>
    <lineage>
        <taxon>Eukaryota</taxon>
        <taxon>Viridiplantae</taxon>
        <taxon>Streptophyta</taxon>
        <taxon>Embryophyta</taxon>
        <taxon>Tracheophyta</taxon>
        <taxon>Spermatophyta</taxon>
        <taxon>Magnoliopsida</taxon>
        <taxon>eudicotyledons</taxon>
        <taxon>Gunneridae</taxon>
        <taxon>Pentapetalae</taxon>
        <taxon>asterids</taxon>
        <taxon>lamiids</taxon>
        <taxon>Solanales</taxon>
        <taxon>Solanaceae</taxon>
        <taxon>Solanoideae</taxon>
        <taxon>Solaneae</taxon>
        <taxon>Solanum</taxon>
        <taxon>Solanum subgen. Lycopersicon</taxon>
    </lineage>
</organism>
<feature type="domain" description="Tf2-1-like SH3-like" evidence="2">
    <location>
        <begin position="331"/>
        <end position="395"/>
    </location>
</feature>
<feature type="compositionally biased region" description="Polar residues" evidence="1">
    <location>
        <begin position="79"/>
        <end position="89"/>
    </location>
</feature>
<dbReference type="Gene3D" id="3.30.420.10">
    <property type="entry name" value="Ribonuclease H-like superfamily/Ribonuclease H"/>
    <property type="match status" value="1"/>
</dbReference>
<feature type="region of interest" description="Disordered" evidence="1">
    <location>
        <begin position="68"/>
        <end position="90"/>
    </location>
</feature>
<dbReference type="SUPFAM" id="SSF56672">
    <property type="entry name" value="DNA/RNA polymerases"/>
    <property type="match status" value="1"/>
</dbReference>
<dbReference type="InterPro" id="IPR012337">
    <property type="entry name" value="RNaseH-like_sf"/>
</dbReference>
<dbReference type="InterPro" id="IPR056924">
    <property type="entry name" value="SH3_Tf2-1"/>
</dbReference>
<dbReference type="SUPFAM" id="SSF53098">
    <property type="entry name" value="Ribonuclease H-like"/>
    <property type="match status" value="1"/>
</dbReference>
<accession>A0A6N2CA83</accession>
<gene>
    <name evidence="3" type="ORF">EJD97_007266</name>
</gene>
<reference evidence="3" key="1">
    <citation type="submission" date="2019-05" db="EMBL/GenBank/DDBJ databases">
        <title>The de novo reference genome and transcriptome assemblies of the wild tomato species Solanum chilense.</title>
        <authorList>
            <person name="Stam R."/>
            <person name="Nosenko T."/>
            <person name="Hoerger A.C."/>
            <person name="Stephan W."/>
            <person name="Seidel M.A."/>
            <person name="Kuhn J.M.M."/>
            <person name="Haberer G."/>
            <person name="Tellier A."/>
        </authorList>
    </citation>
    <scope>NUCLEOTIDE SEQUENCE</scope>
    <source>
        <tissue evidence="3">Mature leaves</tissue>
    </source>
</reference>
<dbReference type="Pfam" id="PF24626">
    <property type="entry name" value="SH3_Tf2-1"/>
    <property type="match status" value="1"/>
</dbReference>
<dbReference type="AlphaFoldDB" id="A0A6N2CA83"/>
<dbReference type="EMBL" id="RXGB01000205">
    <property type="protein sequence ID" value="TMX04583.1"/>
    <property type="molecule type" value="Genomic_DNA"/>
</dbReference>
<dbReference type="GO" id="GO:0003676">
    <property type="term" value="F:nucleic acid binding"/>
    <property type="evidence" value="ECO:0007669"/>
    <property type="project" value="InterPro"/>
</dbReference>
<dbReference type="InterPro" id="IPR036397">
    <property type="entry name" value="RNaseH_sf"/>
</dbReference>
<evidence type="ECO:0000256" key="1">
    <source>
        <dbReference type="SAM" id="MobiDB-lite"/>
    </source>
</evidence>
<evidence type="ECO:0000259" key="2">
    <source>
        <dbReference type="Pfam" id="PF24626"/>
    </source>
</evidence>
<name>A0A6N2CA83_SOLCI</name>
<comment type="caution">
    <text evidence="3">The sequence shown here is derived from an EMBL/GenBank/DDBJ whole genome shotgun (WGS) entry which is preliminary data.</text>
</comment>
<dbReference type="PANTHER" id="PTHR46148:SF57">
    <property type="entry name" value="OS12G0499874 PROTEIN"/>
    <property type="match status" value="1"/>
</dbReference>
<sequence>MAQDITTQAQVVTTQDQVMMTLANREGRGTSLTRKKPTCGKCCKKHYGDCLVEMDNCFGYGKSGHKVRDHPNLKGQDKGSGQAQASNFNMDPPKKNHFYALHSRGEQESSLDVVTDNNPISIPPYRMAPAEFKELKAHLNDLQDKGFIRTSIYPWGAPVGRLGVRFEDCPNGGFMVHQNSGSSLVIEVKSKQHVDQTLMQLKESILCFPQTQNQYDSVWVIVDRLTKFSHFIPVKSTYLAKDYARIFKDEIVSCHGIPLSIISNRGAQFHLGLEGHSKKGWVPRRVFTLGPDLIYKTLEKVHIIGNRLKKTYSRQKSFADHRRRELQFEEGDKVYLTILPMKGVVRFVKKEKLSPHYMGPYENFQKICKVVYELKLPSELTLVHQVFHVSLLKKCIGDFESILPIECLGFQKNLSYEEVPIKIFNIQLKKLRNKEAASVKVLWKNHLV</sequence>